<keyword evidence="12" id="KW-1185">Reference proteome</keyword>
<comment type="similarity">
    <text evidence="8">Belongs to the TRAP transporter small permease family.</text>
</comment>
<evidence type="ECO:0000256" key="3">
    <source>
        <dbReference type="ARBA" id="ARBA00022475"/>
    </source>
</evidence>
<dbReference type="AlphaFoldDB" id="A0A1H0BZE2"/>
<evidence type="ECO:0000313" key="11">
    <source>
        <dbReference type="EMBL" id="SDN50926.1"/>
    </source>
</evidence>
<dbReference type="PANTHER" id="PTHR35011">
    <property type="entry name" value="2,3-DIKETO-L-GULONATE TRAP TRANSPORTER SMALL PERMEASE PROTEIN YIAM"/>
    <property type="match status" value="1"/>
</dbReference>
<sequence>MTKWLDHIEEVIVAVVLAVMSIIAFTNVLTRNFLDLSLAFTEEVTVNLFVFLTFVGASIGVRKHAHLGFSLLFDISPKSIKKSIIVFLAVIAIVFFVTVGYYGYDTALYQMDINNKTPALGWPQWIYTMALPIGAGLCLLRTIQVSIKQWKELVNGEQEVDE</sequence>
<keyword evidence="2" id="KW-0813">Transport</keyword>
<evidence type="ECO:0000313" key="12">
    <source>
        <dbReference type="Proteomes" id="UP000199334"/>
    </source>
</evidence>
<evidence type="ECO:0000256" key="8">
    <source>
        <dbReference type="ARBA" id="ARBA00038436"/>
    </source>
</evidence>
<feature type="transmembrane region" description="Helical" evidence="9">
    <location>
        <begin position="83"/>
        <end position="104"/>
    </location>
</feature>
<keyword evidence="5 9" id="KW-0812">Transmembrane</keyword>
<proteinExistence type="inferred from homology"/>
<keyword evidence="3" id="KW-1003">Cell membrane</keyword>
<dbReference type="GO" id="GO:0005886">
    <property type="term" value="C:plasma membrane"/>
    <property type="evidence" value="ECO:0007669"/>
    <property type="project" value="UniProtKB-SubCell"/>
</dbReference>
<dbReference type="InterPro" id="IPR055348">
    <property type="entry name" value="DctQ"/>
</dbReference>
<evidence type="ECO:0000256" key="7">
    <source>
        <dbReference type="ARBA" id="ARBA00023136"/>
    </source>
</evidence>
<dbReference type="PANTHER" id="PTHR35011:SF2">
    <property type="entry name" value="2,3-DIKETO-L-GULONATE TRAP TRANSPORTER SMALL PERMEASE PROTEIN YIAM"/>
    <property type="match status" value="1"/>
</dbReference>
<dbReference type="InterPro" id="IPR007387">
    <property type="entry name" value="TRAP_DctQ"/>
</dbReference>
<gene>
    <name evidence="11" type="ORF">SAMN05216498_2445</name>
</gene>
<feature type="domain" description="Tripartite ATP-independent periplasmic transporters DctQ component" evidence="10">
    <location>
        <begin position="20"/>
        <end position="151"/>
    </location>
</feature>
<comment type="subcellular location">
    <subcellularLocation>
        <location evidence="1">Cell inner membrane</location>
        <topology evidence="1">Multi-pass membrane protein</topology>
    </subcellularLocation>
</comment>
<dbReference type="OrthoDB" id="4964541at2"/>
<keyword evidence="6 9" id="KW-1133">Transmembrane helix</keyword>
<dbReference type="GO" id="GO:0022857">
    <property type="term" value="F:transmembrane transporter activity"/>
    <property type="evidence" value="ECO:0007669"/>
    <property type="project" value="TreeGrafter"/>
</dbReference>
<dbReference type="STRING" id="237069.SAMN05216498_2445"/>
<feature type="transmembrane region" description="Helical" evidence="9">
    <location>
        <begin position="124"/>
        <end position="143"/>
    </location>
</feature>
<dbReference type="RefSeq" id="WP_093856861.1">
    <property type="nucleotide sequence ID" value="NZ_BJVZ01000028.1"/>
</dbReference>
<evidence type="ECO:0000256" key="2">
    <source>
        <dbReference type="ARBA" id="ARBA00022448"/>
    </source>
</evidence>
<dbReference type="EMBL" id="FNIG01000005">
    <property type="protein sequence ID" value="SDN50926.1"/>
    <property type="molecule type" value="Genomic_DNA"/>
</dbReference>
<evidence type="ECO:0000256" key="5">
    <source>
        <dbReference type="ARBA" id="ARBA00022692"/>
    </source>
</evidence>
<organism evidence="11 12">
    <name type="scientific">Tenuibacillus multivorans</name>
    <dbReference type="NCBI Taxonomy" id="237069"/>
    <lineage>
        <taxon>Bacteria</taxon>
        <taxon>Bacillati</taxon>
        <taxon>Bacillota</taxon>
        <taxon>Bacilli</taxon>
        <taxon>Bacillales</taxon>
        <taxon>Bacillaceae</taxon>
        <taxon>Tenuibacillus</taxon>
    </lineage>
</organism>
<evidence type="ECO:0000256" key="4">
    <source>
        <dbReference type="ARBA" id="ARBA00022519"/>
    </source>
</evidence>
<dbReference type="Pfam" id="PF04290">
    <property type="entry name" value="DctQ"/>
    <property type="match status" value="1"/>
</dbReference>
<evidence type="ECO:0000256" key="6">
    <source>
        <dbReference type="ARBA" id="ARBA00022989"/>
    </source>
</evidence>
<evidence type="ECO:0000256" key="1">
    <source>
        <dbReference type="ARBA" id="ARBA00004429"/>
    </source>
</evidence>
<feature type="transmembrane region" description="Helical" evidence="9">
    <location>
        <begin position="44"/>
        <end position="62"/>
    </location>
</feature>
<reference evidence="11 12" key="1">
    <citation type="submission" date="2016-10" db="EMBL/GenBank/DDBJ databases">
        <authorList>
            <person name="de Groot N.N."/>
        </authorList>
    </citation>
    <scope>NUCLEOTIDE SEQUENCE [LARGE SCALE GENOMIC DNA]</scope>
    <source>
        <strain evidence="11 12">CGMCC 1.3442</strain>
    </source>
</reference>
<evidence type="ECO:0000256" key="9">
    <source>
        <dbReference type="SAM" id="Phobius"/>
    </source>
</evidence>
<evidence type="ECO:0000259" key="10">
    <source>
        <dbReference type="Pfam" id="PF04290"/>
    </source>
</evidence>
<feature type="transmembrane region" description="Helical" evidence="9">
    <location>
        <begin position="12"/>
        <end position="29"/>
    </location>
</feature>
<keyword evidence="7 9" id="KW-0472">Membrane</keyword>
<accession>A0A1H0BZE2</accession>
<protein>
    <submittedName>
        <fullName evidence="11">TRAP-type C4-dicarboxylate transport system, small permease component</fullName>
    </submittedName>
</protein>
<name>A0A1H0BZE2_9BACI</name>
<keyword evidence="4" id="KW-0997">Cell inner membrane</keyword>
<dbReference type="Proteomes" id="UP000199334">
    <property type="component" value="Unassembled WGS sequence"/>
</dbReference>
<dbReference type="GO" id="GO:0015740">
    <property type="term" value="P:C4-dicarboxylate transport"/>
    <property type="evidence" value="ECO:0007669"/>
    <property type="project" value="TreeGrafter"/>
</dbReference>